<keyword evidence="1" id="KW-0175">Coiled coil</keyword>
<gene>
    <name evidence="2" type="ORF">CPELLU_LOCUS13276</name>
</gene>
<dbReference type="OrthoDB" id="2318150at2759"/>
<evidence type="ECO:0000313" key="2">
    <source>
        <dbReference type="EMBL" id="CAG8727603.1"/>
    </source>
</evidence>
<accession>A0A9N9IAP6</accession>
<protein>
    <submittedName>
        <fullName evidence="2">12844_t:CDS:1</fullName>
    </submittedName>
</protein>
<evidence type="ECO:0000256" key="1">
    <source>
        <dbReference type="SAM" id="Coils"/>
    </source>
</evidence>
<reference evidence="2" key="1">
    <citation type="submission" date="2021-06" db="EMBL/GenBank/DDBJ databases">
        <authorList>
            <person name="Kallberg Y."/>
            <person name="Tangrot J."/>
            <person name="Rosling A."/>
        </authorList>
    </citation>
    <scope>NUCLEOTIDE SEQUENCE</scope>
    <source>
        <strain evidence="2">FL966</strain>
    </source>
</reference>
<feature type="coiled-coil region" evidence="1">
    <location>
        <begin position="61"/>
        <end position="88"/>
    </location>
</feature>
<dbReference type="Proteomes" id="UP000789759">
    <property type="component" value="Unassembled WGS sequence"/>
</dbReference>
<sequence>DNKGIEEDKVCCSRIESIRDNKFGVNIVEYEIEIISEEDTLDFNDELDLENEIISESSKTFINHQKEREEKLKKMREINNNYQKTLKNEMMAKIKPSYKNYKIGDIAKIKIPKIDRPSSLSPKFIIVKIMKIKNNSYQVGCSFGILKNYYKNNDLEKVNGKEFPDLLHIPNFKIPLRSAAKQLNTKLKNLIEQKGCSYKSKCINKKCTCKRKNLLCIKKCHLGKDCNNK</sequence>
<keyword evidence="3" id="KW-1185">Reference proteome</keyword>
<comment type="caution">
    <text evidence="2">The sequence shown here is derived from an EMBL/GenBank/DDBJ whole genome shotgun (WGS) entry which is preliminary data.</text>
</comment>
<name>A0A9N9IAP6_9GLOM</name>
<dbReference type="AlphaFoldDB" id="A0A9N9IAP6"/>
<evidence type="ECO:0000313" key="3">
    <source>
        <dbReference type="Proteomes" id="UP000789759"/>
    </source>
</evidence>
<feature type="non-terminal residue" evidence="2">
    <location>
        <position position="1"/>
    </location>
</feature>
<proteinExistence type="predicted"/>
<organism evidence="2 3">
    <name type="scientific">Cetraspora pellucida</name>
    <dbReference type="NCBI Taxonomy" id="1433469"/>
    <lineage>
        <taxon>Eukaryota</taxon>
        <taxon>Fungi</taxon>
        <taxon>Fungi incertae sedis</taxon>
        <taxon>Mucoromycota</taxon>
        <taxon>Glomeromycotina</taxon>
        <taxon>Glomeromycetes</taxon>
        <taxon>Diversisporales</taxon>
        <taxon>Gigasporaceae</taxon>
        <taxon>Cetraspora</taxon>
    </lineage>
</organism>
<dbReference type="EMBL" id="CAJVQA010013901">
    <property type="protein sequence ID" value="CAG8727603.1"/>
    <property type="molecule type" value="Genomic_DNA"/>
</dbReference>